<proteinExistence type="predicted"/>
<dbReference type="SFLD" id="SFLDG01129">
    <property type="entry name" value="C1.5:_HAD__Beta-PGM__Phosphata"/>
    <property type="match status" value="1"/>
</dbReference>
<dbReference type="InterPro" id="IPR041492">
    <property type="entry name" value="HAD_2"/>
</dbReference>
<dbReference type="PANTHER" id="PTHR43434:SF20">
    <property type="entry name" value="5'-NUCLEOTIDASE"/>
    <property type="match status" value="1"/>
</dbReference>
<dbReference type="EMBL" id="UHIO01000001">
    <property type="protein sequence ID" value="SUP40803.1"/>
    <property type="molecule type" value="Genomic_DNA"/>
</dbReference>
<accession>A0A380NGW4</accession>
<dbReference type="EC" id="3.1.3.5" evidence="1"/>
<dbReference type="GO" id="GO:0004713">
    <property type="term" value="F:protein tyrosine kinase activity"/>
    <property type="evidence" value="ECO:0007669"/>
    <property type="project" value="TreeGrafter"/>
</dbReference>
<dbReference type="PANTHER" id="PTHR43434">
    <property type="entry name" value="PHOSPHOGLYCOLATE PHOSPHATASE"/>
    <property type="match status" value="1"/>
</dbReference>
<dbReference type="Gene3D" id="3.40.50.1000">
    <property type="entry name" value="HAD superfamily/HAD-like"/>
    <property type="match status" value="1"/>
</dbReference>
<protein>
    <submittedName>
        <fullName evidence="1">5'-nucleotidase</fullName>
        <ecNumber evidence="1">3.1.3.5</ecNumber>
    </submittedName>
</protein>
<dbReference type="RefSeq" id="WP_115309645.1">
    <property type="nucleotide sequence ID" value="NZ_UHIO01000001.1"/>
</dbReference>
<evidence type="ECO:0000313" key="1">
    <source>
        <dbReference type="EMBL" id="SUP40803.1"/>
    </source>
</evidence>
<dbReference type="Gene3D" id="1.10.150.240">
    <property type="entry name" value="Putative phosphatase, domain 2"/>
    <property type="match status" value="1"/>
</dbReference>
<gene>
    <name evidence="1" type="ORF">NCTC12020_00395</name>
</gene>
<keyword evidence="1" id="KW-0378">Hydrolase</keyword>
<dbReference type="InterPro" id="IPR023214">
    <property type="entry name" value="HAD_sf"/>
</dbReference>
<dbReference type="AlphaFoldDB" id="A0A380NGW4"/>
<dbReference type="Pfam" id="PF13419">
    <property type="entry name" value="HAD_2"/>
    <property type="match status" value="1"/>
</dbReference>
<keyword evidence="2" id="KW-1185">Reference proteome</keyword>
<dbReference type="GO" id="GO:0005829">
    <property type="term" value="C:cytosol"/>
    <property type="evidence" value="ECO:0007669"/>
    <property type="project" value="TreeGrafter"/>
</dbReference>
<reference evidence="1 2" key="1">
    <citation type="submission" date="2018-06" db="EMBL/GenBank/DDBJ databases">
        <authorList>
            <consortium name="Pathogen Informatics"/>
            <person name="Doyle S."/>
        </authorList>
    </citation>
    <scope>NUCLEOTIDE SEQUENCE [LARGE SCALE GENOMIC DNA]</scope>
    <source>
        <strain evidence="1 2">NCTC12020</strain>
    </source>
</reference>
<dbReference type="InterPro" id="IPR023198">
    <property type="entry name" value="PGP-like_dom2"/>
</dbReference>
<sequence length="225" mass="25075">MICVLFDLDGTLTDSAEGIKKSVVYALEKKGVPVPADDILTLFIGPPIVDSLREHCGMTEAEAEETYGYFKERYHTIGKFENKVYKDVESMLVTLRQTNTYVAVATAKPEPLAKEVLEHFGLTKYFEIIKGADTARGMVHKEDILKEALNDMKEISSNRTKKEITGWYMVGDRKYDMEAAKKLGCRAVAVTYGYGTQEELEAAGADYICHTPSDVILNIAVDTLL</sequence>
<dbReference type="InterPro" id="IPR036412">
    <property type="entry name" value="HAD-like_sf"/>
</dbReference>
<dbReference type="GO" id="GO:0008253">
    <property type="term" value="F:5'-nucleotidase activity"/>
    <property type="evidence" value="ECO:0007669"/>
    <property type="project" value="UniProtKB-EC"/>
</dbReference>
<dbReference type="SUPFAM" id="SSF56784">
    <property type="entry name" value="HAD-like"/>
    <property type="match status" value="1"/>
</dbReference>
<dbReference type="SFLD" id="SFLDS00003">
    <property type="entry name" value="Haloacid_Dehalogenase"/>
    <property type="match status" value="1"/>
</dbReference>
<name>A0A380NGW4_9FIRM</name>
<dbReference type="Proteomes" id="UP000255367">
    <property type="component" value="Unassembled WGS sequence"/>
</dbReference>
<dbReference type="OrthoDB" id="9792518at2"/>
<evidence type="ECO:0000313" key="2">
    <source>
        <dbReference type="Proteomes" id="UP000255367"/>
    </source>
</evidence>
<dbReference type="InterPro" id="IPR050155">
    <property type="entry name" value="HAD-like_hydrolase_sf"/>
</dbReference>
<organism evidence="1 2">
    <name type="scientific">Veillonella criceti</name>
    <dbReference type="NCBI Taxonomy" id="103891"/>
    <lineage>
        <taxon>Bacteria</taxon>
        <taxon>Bacillati</taxon>
        <taxon>Bacillota</taxon>
        <taxon>Negativicutes</taxon>
        <taxon>Veillonellales</taxon>
        <taxon>Veillonellaceae</taxon>
        <taxon>Veillonella</taxon>
    </lineage>
</organism>